<evidence type="ECO:0000256" key="4">
    <source>
        <dbReference type="ARBA" id="ARBA00023163"/>
    </source>
</evidence>
<dbReference type="Gene3D" id="1.10.10.10">
    <property type="entry name" value="Winged helix-like DNA-binding domain superfamily/Winged helix DNA-binding domain"/>
    <property type="match status" value="1"/>
</dbReference>
<comment type="similarity">
    <text evidence="1">Belongs to the LysR transcriptional regulatory family.</text>
</comment>
<dbReference type="AlphaFoldDB" id="A0A5R9Q222"/>
<dbReference type="CDD" id="cd08422">
    <property type="entry name" value="PBP2_CrgA_like"/>
    <property type="match status" value="1"/>
</dbReference>
<dbReference type="RefSeq" id="WP_138481136.1">
    <property type="nucleotide sequence ID" value="NZ_PPSW01000014.1"/>
</dbReference>
<dbReference type="OrthoDB" id="9786526at2"/>
<evidence type="ECO:0000313" key="6">
    <source>
        <dbReference type="EMBL" id="TLX47188.1"/>
    </source>
</evidence>
<dbReference type="Proteomes" id="UP000309186">
    <property type="component" value="Unassembled WGS sequence"/>
</dbReference>
<dbReference type="Gene3D" id="3.40.190.290">
    <property type="match status" value="1"/>
</dbReference>
<proteinExistence type="inferred from homology"/>
<dbReference type="Pfam" id="PF00126">
    <property type="entry name" value="HTH_1"/>
    <property type="match status" value="1"/>
</dbReference>
<dbReference type="PANTHER" id="PTHR30537">
    <property type="entry name" value="HTH-TYPE TRANSCRIPTIONAL REGULATOR"/>
    <property type="match status" value="1"/>
</dbReference>
<dbReference type="PANTHER" id="PTHR30537:SF5">
    <property type="entry name" value="HTH-TYPE TRANSCRIPTIONAL ACTIVATOR TTDR-RELATED"/>
    <property type="match status" value="1"/>
</dbReference>
<dbReference type="Pfam" id="PF03466">
    <property type="entry name" value="LysR_substrate"/>
    <property type="match status" value="1"/>
</dbReference>
<feature type="domain" description="HTH lysR-type" evidence="5">
    <location>
        <begin position="1"/>
        <end position="59"/>
    </location>
</feature>
<keyword evidence="3" id="KW-0238">DNA-binding</keyword>
<dbReference type="GO" id="GO:0003677">
    <property type="term" value="F:DNA binding"/>
    <property type="evidence" value="ECO:0007669"/>
    <property type="project" value="UniProtKB-KW"/>
</dbReference>
<keyword evidence="2" id="KW-0805">Transcription regulation</keyword>
<comment type="caution">
    <text evidence="6">The sequence shown here is derived from an EMBL/GenBank/DDBJ whole genome shotgun (WGS) entry which is preliminary data.</text>
</comment>
<evidence type="ECO:0000256" key="2">
    <source>
        <dbReference type="ARBA" id="ARBA00023015"/>
    </source>
</evidence>
<sequence>MDLASRLLLLLEVSELGSFAKVAEYRNVNRSAISKQITKLEEELEVHLLNRSTRAISFTAAGVEMLNQAKQLRTVLSNSKRLAQNYHTEPRGELKIASPTLFGRQYVQQAVTIYQEKYPDVTIELLLEDRLVDVIGEGFDLGIRMGEPLESNLIARKIARNRLLLLASPAYLAKFGEPESIAELEQLPAVVYCAPGLVIDKIKYIDESGKQAFLHLNTAYKVNEAELLIKTALNGRMLTAATAQMLGDEVKNGELIPIMTGIELSNYGNFFAVYPHRDLALKTQLFLDILTDIVGAATPVWESRIPGFNKMYGFDEP</sequence>
<evidence type="ECO:0000256" key="1">
    <source>
        <dbReference type="ARBA" id="ARBA00009437"/>
    </source>
</evidence>
<dbReference type="EMBL" id="PPSW01000014">
    <property type="protein sequence ID" value="TLX47188.1"/>
    <property type="molecule type" value="Genomic_DNA"/>
</dbReference>
<dbReference type="SUPFAM" id="SSF46785">
    <property type="entry name" value="Winged helix' DNA-binding domain"/>
    <property type="match status" value="1"/>
</dbReference>
<dbReference type="SUPFAM" id="SSF53850">
    <property type="entry name" value="Periplasmic binding protein-like II"/>
    <property type="match status" value="1"/>
</dbReference>
<dbReference type="InterPro" id="IPR036390">
    <property type="entry name" value="WH_DNA-bd_sf"/>
</dbReference>
<dbReference type="InterPro" id="IPR058163">
    <property type="entry name" value="LysR-type_TF_proteobact-type"/>
</dbReference>
<evidence type="ECO:0000313" key="7">
    <source>
        <dbReference type="Proteomes" id="UP000309186"/>
    </source>
</evidence>
<dbReference type="InterPro" id="IPR036388">
    <property type="entry name" value="WH-like_DNA-bd_sf"/>
</dbReference>
<dbReference type="GO" id="GO:0003700">
    <property type="term" value="F:DNA-binding transcription factor activity"/>
    <property type="evidence" value="ECO:0007669"/>
    <property type="project" value="InterPro"/>
</dbReference>
<evidence type="ECO:0000259" key="5">
    <source>
        <dbReference type="PROSITE" id="PS50931"/>
    </source>
</evidence>
<keyword evidence="4" id="KW-0804">Transcription</keyword>
<name>A0A5R9Q222_9GAMM</name>
<organism evidence="6 7">
    <name type="scientific">Pseudoalteromonas phenolica</name>
    <dbReference type="NCBI Taxonomy" id="161398"/>
    <lineage>
        <taxon>Bacteria</taxon>
        <taxon>Pseudomonadati</taxon>
        <taxon>Pseudomonadota</taxon>
        <taxon>Gammaproteobacteria</taxon>
        <taxon>Alteromonadales</taxon>
        <taxon>Pseudoalteromonadaceae</taxon>
        <taxon>Pseudoalteromonas</taxon>
    </lineage>
</organism>
<dbReference type="InterPro" id="IPR000847">
    <property type="entry name" value="LysR_HTH_N"/>
</dbReference>
<evidence type="ECO:0000256" key="3">
    <source>
        <dbReference type="ARBA" id="ARBA00023125"/>
    </source>
</evidence>
<protein>
    <submittedName>
        <fullName evidence="6">LysR family transcriptional regulator</fullName>
    </submittedName>
</protein>
<accession>A0A5R9Q222</accession>
<dbReference type="PROSITE" id="PS50931">
    <property type="entry name" value="HTH_LYSR"/>
    <property type="match status" value="1"/>
</dbReference>
<reference evidence="6 7" key="1">
    <citation type="submission" date="2018-01" db="EMBL/GenBank/DDBJ databases">
        <title>Co-occurrence of chitin degradation, pigmentation and bioactivity in marine Pseudoalteromonas.</title>
        <authorList>
            <person name="Paulsen S."/>
            <person name="Gram L."/>
            <person name="Machado H."/>
        </authorList>
    </citation>
    <scope>NUCLEOTIDE SEQUENCE [LARGE SCALE GENOMIC DNA]</scope>
    <source>
        <strain evidence="6 7">S3663</strain>
    </source>
</reference>
<dbReference type="InterPro" id="IPR005119">
    <property type="entry name" value="LysR_subst-bd"/>
</dbReference>
<gene>
    <name evidence="6" type="ORF">C1E24_10320</name>
</gene>